<feature type="compositionally biased region" description="Polar residues" evidence="1">
    <location>
        <begin position="1"/>
        <end position="10"/>
    </location>
</feature>
<sequence length="235" mass="25397">MSKRSGSSVPLTAERLGSRRRTNSPVSKSGSSSDPHDESGHRSLALAPLSYASPIPPLVDPTLSVGEKDLEEWRKSYSLPSSVRGPILLALRARATLLELDSRQMAHLISSEVLRRSRLWDGMAKGYKEDLITAFKRAADALSAIRGITGGIVSDDEVVITGSRRRMMVKAEATSSSHGRKLSDRTTMRSPPQSSGAEQTPDGLSSVLADLNSKVFPRDQTLLSSDDPSEVIQTN</sequence>
<accession>A0A8X7VIV7</accession>
<comment type="caution">
    <text evidence="2">The sequence shown here is derived from an EMBL/GenBank/DDBJ whole genome shotgun (WGS) entry which is preliminary data.</text>
</comment>
<reference evidence="2 3" key="1">
    <citation type="submission" date="2020-02" db="EMBL/GenBank/DDBJ databases">
        <authorList>
            <person name="Ma Q."/>
            <person name="Huang Y."/>
            <person name="Song X."/>
            <person name="Pei D."/>
        </authorList>
    </citation>
    <scope>NUCLEOTIDE SEQUENCE [LARGE SCALE GENOMIC DNA]</scope>
    <source>
        <strain evidence="2">Sxm20200214</strain>
        <tissue evidence="2">Leaf</tissue>
    </source>
</reference>
<feature type="region of interest" description="Disordered" evidence="1">
    <location>
        <begin position="1"/>
        <end position="45"/>
    </location>
</feature>
<organism evidence="2 3">
    <name type="scientific">Brassica carinata</name>
    <name type="common">Ethiopian mustard</name>
    <name type="synonym">Abyssinian cabbage</name>
    <dbReference type="NCBI Taxonomy" id="52824"/>
    <lineage>
        <taxon>Eukaryota</taxon>
        <taxon>Viridiplantae</taxon>
        <taxon>Streptophyta</taxon>
        <taxon>Embryophyta</taxon>
        <taxon>Tracheophyta</taxon>
        <taxon>Spermatophyta</taxon>
        <taxon>Magnoliopsida</taxon>
        <taxon>eudicotyledons</taxon>
        <taxon>Gunneridae</taxon>
        <taxon>Pentapetalae</taxon>
        <taxon>rosids</taxon>
        <taxon>malvids</taxon>
        <taxon>Brassicales</taxon>
        <taxon>Brassicaceae</taxon>
        <taxon>Brassiceae</taxon>
        <taxon>Brassica</taxon>
    </lineage>
</organism>
<dbReference type="Proteomes" id="UP000886595">
    <property type="component" value="Unassembled WGS sequence"/>
</dbReference>
<dbReference type="EMBL" id="JAAMPC010000005">
    <property type="protein sequence ID" value="KAG2312185.1"/>
    <property type="molecule type" value="Genomic_DNA"/>
</dbReference>
<proteinExistence type="predicted"/>
<feature type="compositionally biased region" description="Polar residues" evidence="1">
    <location>
        <begin position="188"/>
        <end position="198"/>
    </location>
</feature>
<keyword evidence="3" id="KW-1185">Reference proteome</keyword>
<dbReference type="AlphaFoldDB" id="A0A8X7VIV7"/>
<gene>
    <name evidence="2" type="ORF">Bca52824_023742</name>
</gene>
<evidence type="ECO:0000256" key="1">
    <source>
        <dbReference type="SAM" id="MobiDB-lite"/>
    </source>
</evidence>
<evidence type="ECO:0000313" key="2">
    <source>
        <dbReference type="EMBL" id="KAG2312185.1"/>
    </source>
</evidence>
<name>A0A8X7VIV7_BRACI</name>
<feature type="region of interest" description="Disordered" evidence="1">
    <location>
        <begin position="169"/>
        <end position="206"/>
    </location>
</feature>
<evidence type="ECO:0000313" key="3">
    <source>
        <dbReference type="Proteomes" id="UP000886595"/>
    </source>
</evidence>
<feature type="compositionally biased region" description="Low complexity" evidence="1">
    <location>
        <begin position="24"/>
        <end position="33"/>
    </location>
</feature>
<protein>
    <submittedName>
        <fullName evidence="2">Uncharacterized protein</fullName>
    </submittedName>
</protein>